<proteinExistence type="predicted"/>
<evidence type="ECO:0000313" key="2">
    <source>
        <dbReference type="EMBL" id="TCI10117.1"/>
    </source>
</evidence>
<dbReference type="EMBL" id="SJTG01000002">
    <property type="protein sequence ID" value="TCI10117.1"/>
    <property type="molecule type" value="Genomic_DNA"/>
</dbReference>
<keyword evidence="3" id="KW-1185">Reference proteome</keyword>
<accession>A0A4R0YML0</accession>
<dbReference type="Proteomes" id="UP000291822">
    <property type="component" value="Unassembled WGS sequence"/>
</dbReference>
<evidence type="ECO:0000256" key="1">
    <source>
        <dbReference type="SAM" id="MobiDB-lite"/>
    </source>
</evidence>
<dbReference type="RefSeq" id="WP_131407826.1">
    <property type="nucleotide sequence ID" value="NZ_SJTG01000002.1"/>
</dbReference>
<feature type="region of interest" description="Disordered" evidence="1">
    <location>
        <begin position="1"/>
        <end position="27"/>
    </location>
</feature>
<sequence>MSSNSNHTVLRAYNETRVSDSKKKPGTRVGFQTCGIVKGEGRVEEFDQYFDPDKAGNFLPPGDYEVKATGLYLDRDGRLQIGREFVLIKPAARAAA</sequence>
<gene>
    <name evidence="2" type="ORF">EZM97_14455</name>
</gene>
<protein>
    <submittedName>
        <fullName evidence="2">Uncharacterized protein</fullName>
    </submittedName>
</protein>
<organism evidence="2 3">
    <name type="scientific">Dyella soli</name>
    <dbReference type="NCBI Taxonomy" id="522319"/>
    <lineage>
        <taxon>Bacteria</taxon>
        <taxon>Pseudomonadati</taxon>
        <taxon>Pseudomonadota</taxon>
        <taxon>Gammaproteobacteria</taxon>
        <taxon>Lysobacterales</taxon>
        <taxon>Rhodanobacteraceae</taxon>
        <taxon>Dyella</taxon>
    </lineage>
</organism>
<reference evidence="2 3" key="1">
    <citation type="submission" date="2019-02" db="EMBL/GenBank/DDBJ databases">
        <title>Dyella amyloliquefaciens sp. nov., isolated from forest soil.</title>
        <authorList>
            <person name="Gao Z.-H."/>
            <person name="Qiu L.-H."/>
        </authorList>
    </citation>
    <scope>NUCLEOTIDE SEQUENCE [LARGE SCALE GENOMIC DNA]</scope>
    <source>
        <strain evidence="2 3">KACC 12747</strain>
    </source>
</reference>
<dbReference type="AlphaFoldDB" id="A0A4R0YML0"/>
<name>A0A4R0YML0_9GAMM</name>
<evidence type="ECO:0000313" key="3">
    <source>
        <dbReference type="Proteomes" id="UP000291822"/>
    </source>
</evidence>
<comment type="caution">
    <text evidence="2">The sequence shown here is derived from an EMBL/GenBank/DDBJ whole genome shotgun (WGS) entry which is preliminary data.</text>
</comment>